<gene>
    <name evidence="2" type="ORF">ACI2L5_09300</name>
</gene>
<dbReference type="EMBL" id="JBJDQH010000003">
    <property type="protein sequence ID" value="MFK4265128.1"/>
    <property type="molecule type" value="Genomic_DNA"/>
</dbReference>
<protein>
    <recommendedName>
        <fullName evidence="4">AG1 protein</fullName>
    </recommendedName>
</protein>
<reference evidence="2 3" key="1">
    <citation type="submission" date="2024-11" db="EMBL/GenBank/DDBJ databases">
        <title>The Natural Products Discovery Center: Release of the First 8490 Sequenced Strains for Exploring Actinobacteria Biosynthetic Diversity.</title>
        <authorList>
            <person name="Kalkreuter E."/>
            <person name="Kautsar S.A."/>
            <person name="Yang D."/>
            <person name="Bader C.D."/>
            <person name="Teijaro C.N."/>
            <person name="Fluegel L."/>
            <person name="Davis C.M."/>
            <person name="Simpson J.R."/>
            <person name="Lauterbach L."/>
            <person name="Steele A.D."/>
            <person name="Gui C."/>
            <person name="Meng S."/>
            <person name="Li G."/>
            <person name="Viehrig K."/>
            <person name="Ye F."/>
            <person name="Su P."/>
            <person name="Kiefer A.F."/>
            <person name="Nichols A."/>
            <person name="Cepeda A.J."/>
            <person name="Yan W."/>
            <person name="Fan B."/>
            <person name="Jiang Y."/>
            <person name="Adhikari A."/>
            <person name="Zheng C.-J."/>
            <person name="Schuster L."/>
            <person name="Cowan T.M."/>
            <person name="Smanski M.J."/>
            <person name="Chevrette M.G."/>
            <person name="De Carvalho L.P.S."/>
            <person name="Shen B."/>
        </authorList>
    </citation>
    <scope>NUCLEOTIDE SEQUENCE [LARGE SCALE GENOMIC DNA]</scope>
    <source>
        <strain evidence="2 3">NPDC020863</strain>
    </source>
</reference>
<comment type="caution">
    <text evidence="2">The sequence shown here is derived from an EMBL/GenBank/DDBJ whole genome shotgun (WGS) entry which is preliminary data.</text>
</comment>
<proteinExistence type="predicted"/>
<dbReference type="Proteomes" id="UP001620295">
    <property type="component" value="Unassembled WGS sequence"/>
</dbReference>
<sequence length="165" mass="17395">MSFDSEWSQLKAEATEQQQSAHTRLNQLAASGGGGGGEDGGKASDLIVHQDDLGAVGHEAFVLHGELQKTADIAGAGADKDGVGSSMQSAKALSDHNFTMGEELSTTVSVWTSQVKTMLQMCAHISNHLDYSKKSHAKDDELIAASLRHRDGSAVSVSEISKMVK</sequence>
<organism evidence="2 3">
    <name type="scientific">Streptomyces milbemycinicus</name>
    <dbReference type="NCBI Taxonomy" id="476552"/>
    <lineage>
        <taxon>Bacteria</taxon>
        <taxon>Bacillati</taxon>
        <taxon>Actinomycetota</taxon>
        <taxon>Actinomycetes</taxon>
        <taxon>Kitasatosporales</taxon>
        <taxon>Streptomycetaceae</taxon>
        <taxon>Streptomyces</taxon>
    </lineage>
</organism>
<accession>A0ABW8LGT7</accession>
<evidence type="ECO:0008006" key="4">
    <source>
        <dbReference type="Google" id="ProtNLM"/>
    </source>
</evidence>
<feature type="region of interest" description="Disordered" evidence="1">
    <location>
        <begin position="1"/>
        <end position="22"/>
    </location>
</feature>
<evidence type="ECO:0000313" key="2">
    <source>
        <dbReference type="EMBL" id="MFK4265128.1"/>
    </source>
</evidence>
<evidence type="ECO:0000313" key="3">
    <source>
        <dbReference type="Proteomes" id="UP001620295"/>
    </source>
</evidence>
<evidence type="ECO:0000256" key="1">
    <source>
        <dbReference type="SAM" id="MobiDB-lite"/>
    </source>
</evidence>
<dbReference type="RefSeq" id="WP_358634290.1">
    <property type="nucleotide sequence ID" value="NZ_JBFAEV010000005.1"/>
</dbReference>
<keyword evidence="3" id="KW-1185">Reference proteome</keyword>
<name>A0ABW8LGT7_9ACTN</name>